<evidence type="ECO:0000313" key="2">
    <source>
        <dbReference type="Proteomes" id="UP000324800"/>
    </source>
</evidence>
<proteinExistence type="predicted"/>
<name>A0A5J4UEC5_9EUKA</name>
<comment type="caution">
    <text evidence="1">The sequence shown here is derived from an EMBL/GenBank/DDBJ whole genome shotgun (WGS) entry which is preliminary data.</text>
</comment>
<accession>A0A5J4UEC5</accession>
<reference evidence="1 2" key="1">
    <citation type="submission" date="2019-03" db="EMBL/GenBank/DDBJ databases">
        <title>Single cell metagenomics reveals metabolic interactions within the superorganism composed of flagellate Streblomastix strix and complex community of Bacteroidetes bacteria on its surface.</title>
        <authorList>
            <person name="Treitli S.C."/>
            <person name="Kolisko M."/>
            <person name="Husnik F."/>
            <person name="Keeling P."/>
            <person name="Hampl V."/>
        </authorList>
    </citation>
    <scope>NUCLEOTIDE SEQUENCE [LARGE SCALE GENOMIC DNA]</scope>
    <source>
        <strain evidence="1">ST1C</strain>
    </source>
</reference>
<dbReference type="EMBL" id="SNRW01017309">
    <property type="protein sequence ID" value="KAA6368473.1"/>
    <property type="molecule type" value="Genomic_DNA"/>
</dbReference>
<dbReference type="AlphaFoldDB" id="A0A5J4UEC5"/>
<evidence type="ECO:0000313" key="1">
    <source>
        <dbReference type="EMBL" id="KAA6368473.1"/>
    </source>
</evidence>
<protein>
    <submittedName>
        <fullName evidence="1">Uncharacterized protein</fullName>
    </submittedName>
</protein>
<gene>
    <name evidence="1" type="ORF">EZS28_036000</name>
</gene>
<organism evidence="1 2">
    <name type="scientific">Streblomastix strix</name>
    <dbReference type="NCBI Taxonomy" id="222440"/>
    <lineage>
        <taxon>Eukaryota</taxon>
        <taxon>Metamonada</taxon>
        <taxon>Preaxostyla</taxon>
        <taxon>Oxymonadida</taxon>
        <taxon>Streblomastigidae</taxon>
        <taxon>Streblomastix</taxon>
    </lineage>
</organism>
<sequence length="256" mass="28033">MGFFSGLKNFGSKILNGIKKTAGWVASTLSKVMGALSGPVSMLHPGIGGIMGTVGNIAGKIQRLTTKEGMEELYQLAQSLGKIYSASDYDVFKIFEALIDDKELDDEQKQFYEQKKIGLPYEQLTEQPAITQPLKDNVFPSAHIQNPQLVSLESAANDIVRPNGLFTQLLDVVNICHYPAIAPVLDVLLHPKISEEPPAPYSDLAILQPSSQPEAEGLIYILPQVALPQKVNVYPSADIRNPQSKYYGQLYTSIIS</sequence>
<dbReference type="Proteomes" id="UP000324800">
    <property type="component" value="Unassembled WGS sequence"/>
</dbReference>